<feature type="compositionally biased region" description="Acidic residues" evidence="1">
    <location>
        <begin position="12"/>
        <end position="27"/>
    </location>
</feature>
<name>A0AAV5J1N5_9ROSI</name>
<organism evidence="2 3">
    <name type="scientific">Rubroshorea leprosula</name>
    <dbReference type="NCBI Taxonomy" id="152421"/>
    <lineage>
        <taxon>Eukaryota</taxon>
        <taxon>Viridiplantae</taxon>
        <taxon>Streptophyta</taxon>
        <taxon>Embryophyta</taxon>
        <taxon>Tracheophyta</taxon>
        <taxon>Spermatophyta</taxon>
        <taxon>Magnoliopsida</taxon>
        <taxon>eudicotyledons</taxon>
        <taxon>Gunneridae</taxon>
        <taxon>Pentapetalae</taxon>
        <taxon>rosids</taxon>
        <taxon>malvids</taxon>
        <taxon>Malvales</taxon>
        <taxon>Dipterocarpaceae</taxon>
        <taxon>Rubroshorea</taxon>
    </lineage>
</organism>
<keyword evidence="3" id="KW-1185">Reference proteome</keyword>
<protein>
    <submittedName>
        <fullName evidence="2">Uncharacterized protein</fullName>
    </submittedName>
</protein>
<sequence length="35" mass="4087">MAPQHQRVFSEQVEEDPERNDDGEEDERERGGEEG</sequence>
<dbReference type="AlphaFoldDB" id="A0AAV5J1N5"/>
<feature type="region of interest" description="Disordered" evidence="1">
    <location>
        <begin position="1"/>
        <end position="35"/>
    </location>
</feature>
<dbReference type="EMBL" id="BPVZ01000029">
    <property type="protein sequence ID" value="GKV08514.1"/>
    <property type="molecule type" value="Genomic_DNA"/>
</dbReference>
<comment type="caution">
    <text evidence="2">The sequence shown here is derived from an EMBL/GenBank/DDBJ whole genome shotgun (WGS) entry which is preliminary data.</text>
</comment>
<reference evidence="2 3" key="1">
    <citation type="journal article" date="2021" name="Commun. Biol.">
        <title>The genome of Shorea leprosula (Dipterocarpaceae) highlights the ecological relevance of drought in aseasonal tropical rainforests.</title>
        <authorList>
            <person name="Ng K.K.S."/>
            <person name="Kobayashi M.J."/>
            <person name="Fawcett J.A."/>
            <person name="Hatakeyama M."/>
            <person name="Paape T."/>
            <person name="Ng C.H."/>
            <person name="Ang C.C."/>
            <person name="Tnah L.H."/>
            <person name="Lee C.T."/>
            <person name="Nishiyama T."/>
            <person name="Sese J."/>
            <person name="O'Brien M.J."/>
            <person name="Copetti D."/>
            <person name="Mohd Noor M.I."/>
            <person name="Ong R.C."/>
            <person name="Putra M."/>
            <person name="Sireger I.Z."/>
            <person name="Indrioko S."/>
            <person name="Kosugi Y."/>
            <person name="Izuno A."/>
            <person name="Isagi Y."/>
            <person name="Lee S.L."/>
            <person name="Shimizu K.K."/>
        </authorList>
    </citation>
    <scope>NUCLEOTIDE SEQUENCE [LARGE SCALE GENOMIC DNA]</scope>
    <source>
        <strain evidence="2">214</strain>
    </source>
</reference>
<gene>
    <name evidence="2" type="ORF">SLEP1_g20132</name>
</gene>
<evidence type="ECO:0000313" key="2">
    <source>
        <dbReference type="EMBL" id="GKV08514.1"/>
    </source>
</evidence>
<evidence type="ECO:0000256" key="1">
    <source>
        <dbReference type="SAM" id="MobiDB-lite"/>
    </source>
</evidence>
<proteinExistence type="predicted"/>
<evidence type="ECO:0000313" key="3">
    <source>
        <dbReference type="Proteomes" id="UP001054252"/>
    </source>
</evidence>
<dbReference type="Proteomes" id="UP001054252">
    <property type="component" value="Unassembled WGS sequence"/>
</dbReference>
<accession>A0AAV5J1N5</accession>